<evidence type="ECO:0000259" key="1">
    <source>
        <dbReference type="Pfam" id="PF07238"/>
    </source>
</evidence>
<protein>
    <submittedName>
        <fullName evidence="2">PilZ domain-containing protein</fullName>
    </submittedName>
</protein>
<dbReference type="RefSeq" id="WP_269879682.1">
    <property type="nucleotide sequence ID" value="NZ_JAQAGZ010000001.1"/>
</dbReference>
<dbReference type="EMBL" id="JAQAGZ010000001">
    <property type="protein sequence ID" value="MCZ8511324.1"/>
    <property type="molecule type" value="Genomic_DNA"/>
</dbReference>
<name>A0ABT4Q365_9BACL</name>
<dbReference type="Pfam" id="PF07238">
    <property type="entry name" value="PilZ"/>
    <property type="match status" value="1"/>
</dbReference>
<organism evidence="2 3">
    <name type="scientific">Paenibacillus gyeongsangnamensis</name>
    <dbReference type="NCBI Taxonomy" id="3388067"/>
    <lineage>
        <taxon>Bacteria</taxon>
        <taxon>Bacillati</taxon>
        <taxon>Bacillota</taxon>
        <taxon>Bacilli</taxon>
        <taxon>Bacillales</taxon>
        <taxon>Paenibacillaceae</taxon>
        <taxon>Paenibacillus</taxon>
    </lineage>
</organism>
<sequence length="150" mass="16380">MPIDTNKRSFFRLPFAHPLGAELKIIGQNDMDSGTKMLPAAILDLSAGGARVYTAAPLPEESSMLVELRFTALGSVYRPFGPVVRSILTAQGQYEYSIQFSLDENGTAALTGMLNQLAVKLRKTPTLPSCSFCTEEELADFGFLTLRSTR</sequence>
<dbReference type="InterPro" id="IPR009875">
    <property type="entry name" value="PilZ_domain"/>
</dbReference>
<feature type="domain" description="PilZ" evidence="1">
    <location>
        <begin position="6"/>
        <end position="104"/>
    </location>
</feature>
<keyword evidence="3" id="KW-1185">Reference proteome</keyword>
<evidence type="ECO:0000313" key="3">
    <source>
        <dbReference type="Proteomes" id="UP001527882"/>
    </source>
</evidence>
<evidence type="ECO:0000313" key="2">
    <source>
        <dbReference type="EMBL" id="MCZ8511324.1"/>
    </source>
</evidence>
<proteinExistence type="predicted"/>
<comment type="caution">
    <text evidence="2">The sequence shown here is derived from an EMBL/GenBank/DDBJ whole genome shotgun (WGS) entry which is preliminary data.</text>
</comment>
<gene>
    <name evidence="2" type="ORF">O9H85_02500</name>
</gene>
<accession>A0ABT4Q365</accession>
<dbReference type="Proteomes" id="UP001527882">
    <property type="component" value="Unassembled WGS sequence"/>
</dbReference>
<reference evidence="2 3" key="1">
    <citation type="submission" date="2022-12" db="EMBL/GenBank/DDBJ databases">
        <title>Draft genome sequence of Paenibacillus sp. dW9.</title>
        <authorList>
            <person name="Choi E.-W."/>
            <person name="Kim D.-U."/>
        </authorList>
    </citation>
    <scope>NUCLEOTIDE SEQUENCE [LARGE SCALE GENOMIC DNA]</scope>
    <source>
        <strain evidence="3">dW9</strain>
    </source>
</reference>
<dbReference type="SUPFAM" id="SSF141371">
    <property type="entry name" value="PilZ domain-like"/>
    <property type="match status" value="1"/>
</dbReference>